<dbReference type="AlphaFoldDB" id="A0ABD2ZY02"/>
<gene>
    <name evidence="4" type="ORF">ACH5RR_017007</name>
</gene>
<evidence type="ECO:0000313" key="4">
    <source>
        <dbReference type="EMBL" id="KAL3524173.1"/>
    </source>
</evidence>
<dbReference type="PANTHER" id="PTHR31080:SF15">
    <property type="entry name" value="INVERTASE"/>
    <property type="match status" value="1"/>
</dbReference>
<dbReference type="SUPFAM" id="SSF101148">
    <property type="entry name" value="Plant invertase/pectin methylesterase inhibitor"/>
    <property type="match status" value="1"/>
</dbReference>
<evidence type="ECO:0000313" key="5">
    <source>
        <dbReference type="Proteomes" id="UP001630127"/>
    </source>
</evidence>
<evidence type="ECO:0000256" key="2">
    <source>
        <dbReference type="SAM" id="SignalP"/>
    </source>
</evidence>
<dbReference type="EMBL" id="JBJUIK010000007">
    <property type="protein sequence ID" value="KAL3524173.1"/>
    <property type="molecule type" value="Genomic_DNA"/>
</dbReference>
<reference evidence="4 5" key="1">
    <citation type="submission" date="2024-11" db="EMBL/GenBank/DDBJ databases">
        <title>A near-complete genome assembly of Cinchona calisaya.</title>
        <authorList>
            <person name="Lian D.C."/>
            <person name="Zhao X.W."/>
            <person name="Wei L."/>
        </authorList>
    </citation>
    <scope>NUCLEOTIDE SEQUENCE [LARGE SCALE GENOMIC DNA]</scope>
    <source>
        <tissue evidence="4">Nenye</tissue>
    </source>
</reference>
<organism evidence="4 5">
    <name type="scientific">Cinchona calisaya</name>
    <dbReference type="NCBI Taxonomy" id="153742"/>
    <lineage>
        <taxon>Eukaryota</taxon>
        <taxon>Viridiplantae</taxon>
        <taxon>Streptophyta</taxon>
        <taxon>Embryophyta</taxon>
        <taxon>Tracheophyta</taxon>
        <taxon>Spermatophyta</taxon>
        <taxon>Magnoliopsida</taxon>
        <taxon>eudicotyledons</taxon>
        <taxon>Gunneridae</taxon>
        <taxon>Pentapetalae</taxon>
        <taxon>asterids</taxon>
        <taxon>lamiids</taxon>
        <taxon>Gentianales</taxon>
        <taxon>Rubiaceae</taxon>
        <taxon>Cinchonoideae</taxon>
        <taxon>Cinchoneae</taxon>
        <taxon>Cinchona</taxon>
    </lineage>
</organism>
<comment type="caution">
    <text evidence="4">The sequence shown here is derived from an EMBL/GenBank/DDBJ whole genome shotgun (WGS) entry which is preliminary data.</text>
</comment>
<sequence>MENNQYNLKKFCNFLTLILTILFFISTKQPTSAAETPQNYTNFLISKCSNTTYPTLCIKTLQPFTSYVQTDPLRLCNAALNVAIQGAHDASSTVSKLALQKGISHIEAAALKDCIYDVNDVIYELSRTLNEMGHLGDADREFKWANAKTWASAAISDAESCMDGFTGRNVSPDVTNKIRSCLFAQEKLISIALALINHLY</sequence>
<feature type="domain" description="Pectinesterase inhibitor" evidence="3">
    <location>
        <begin position="40"/>
        <end position="195"/>
    </location>
</feature>
<dbReference type="InterPro" id="IPR035513">
    <property type="entry name" value="Invertase/methylesterase_inhib"/>
</dbReference>
<proteinExistence type="predicted"/>
<name>A0ABD2ZY02_9GENT</name>
<dbReference type="InterPro" id="IPR006501">
    <property type="entry name" value="Pectinesterase_inhib_dom"/>
</dbReference>
<accession>A0ABD2ZY02</accession>
<dbReference type="CDD" id="cd15798">
    <property type="entry name" value="PMEI-like_3"/>
    <property type="match status" value="1"/>
</dbReference>
<protein>
    <recommendedName>
        <fullName evidence="3">Pectinesterase inhibitor domain-containing protein</fullName>
    </recommendedName>
</protein>
<evidence type="ECO:0000259" key="3">
    <source>
        <dbReference type="SMART" id="SM00856"/>
    </source>
</evidence>
<dbReference type="SMART" id="SM00856">
    <property type="entry name" value="PMEI"/>
    <property type="match status" value="1"/>
</dbReference>
<dbReference type="PANTHER" id="PTHR31080">
    <property type="entry name" value="PECTINESTERASE INHIBITOR-LIKE"/>
    <property type="match status" value="1"/>
</dbReference>
<feature type="signal peptide" evidence="2">
    <location>
        <begin position="1"/>
        <end position="33"/>
    </location>
</feature>
<dbReference type="InterPro" id="IPR051955">
    <property type="entry name" value="PME_Inhibitor"/>
</dbReference>
<dbReference type="Pfam" id="PF04043">
    <property type="entry name" value="PMEI"/>
    <property type="match status" value="1"/>
</dbReference>
<evidence type="ECO:0000256" key="1">
    <source>
        <dbReference type="ARBA" id="ARBA00022729"/>
    </source>
</evidence>
<feature type="chain" id="PRO_5044886406" description="Pectinesterase inhibitor domain-containing protein" evidence="2">
    <location>
        <begin position="34"/>
        <end position="200"/>
    </location>
</feature>
<keyword evidence="1 2" id="KW-0732">Signal</keyword>
<dbReference type="Gene3D" id="1.20.140.40">
    <property type="entry name" value="Invertase/pectin methylesterase inhibitor family protein"/>
    <property type="match status" value="1"/>
</dbReference>
<dbReference type="NCBIfam" id="TIGR01614">
    <property type="entry name" value="PME_inhib"/>
    <property type="match status" value="1"/>
</dbReference>
<dbReference type="Proteomes" id="UP001630127">
    <property type="component" value="Unassembled WGS sequence"/>
</dbReference>
<keyword evidence="5" id="KW-1185">Reference proteome</keyword>